<gene>
    <name evidence="11" type="ORF">SAMN05421512_11164</name>
</gene>
<keyword evidence="3" id="KW-0963">Cytoplasm</keyword>
<keyword evidence="10" id="KW-0175">Coiled coil</keyword>
<comment type="function">
    <text evidence="7">Activator of cell division through the inhibition of FtsZ GTPase activity, therefore promoting FtsZ assembly into bundles of protofilaments necessary for the formation of the division Z ring. It is recruited early at mid-cell but it is not essential for cell division.</text>
</comment>
<feature type="coiled-coil region" evidence="10">
    <location>
        <begin position="63"/>
        <end position="90"/>
    </location>
</feature>
<evidence type="ECO:0000256" key="2">
    <source>
        <dbReference type="ARBA" id="ARBA00015195"/>
    </source>
</evidence>
<protein>
    <recommendedName>
        <fullName evidence="2">Cell division protein ZapA</fullName>
    </recommendedName>
    <alternativeName>
        <fullName evidence="9">Z ring-associated protein ZapA</fullName>
    </alternativeName>
</protein>
<dbReference type="GO" id="GO:0032153">
    <property type="term" value="C:cell division site"/>
    <property type="evidence" value="ECO:0007669"/>
    <property type="project" value="TreeGrafter"/>
</dbReference>
<dbReference type="Pfam" id="PF05164">
    <property type="entry name" value="ZapA"/>
    <property type="match status" value="1"/>
</dbReference>
<organism evidence="11 12">
    <name type="scientific">Stappia indica</name>
    <dbReference type="NCBI Taxonomy" id="538381"/>
    <lineage>
        <taxon>Bacteria</taxon>
        <taxon>Pseudomonadati</taxon>
        <taxon>Pseudomonadota</taxon>
        <taxon>Alphaproteobacteria</taxon>
        <taxon>Hyphomicrobiales</taxon>
        <taxon>Stappiaceae</taxon>
        <taxon>Stappia</taxon>
    </lineage>
</organism>
<dbReference type="SUPFAM" id="SSF102829">
    <property type="entry name" value="Cell division protein ZapA-like"/>
    <property type="match status" value="1"/>
</dbReference>
<dbReference type="Gene3D" id="3.30.160.880">
    <property type="entry name" value="Cell division protein ZapA protomer, N-terminal domain"/>
    <property type="match status" value="1"/>
</dbReference>
<name>A0A285TGQ8_9HYPH</name>
<keyword evidence="6" id="KW-0131">Cell cycle</keyword>
<evidence type="ECO:0000256" key="1">
    <source>
        <dbReference type="ARBA" id="ARBA00004496"/>
    </source>
</evidence>
<dbReference type="STRING" id="538381.GCA_001696535_01782"/>
<dbReference type="GO" id="GO:0005829">
    <property type="term" value="C:cytosol"/>
    <property type="evidence" value="ECO:0007669"/>
    <property type="project" value="TreeGrafter"/>
</dbReference>
<comment type="subcellular location">
    <subcellularLocation>
        <location evidence="1">Cytoplasm</location>
    </subcellularLocation>
</comment>
<dbReference type="GO" id="GO:0000917">
    <property type="term" value="P:division septum assembly"/>
    <property type="evidence" value="ECO:0007669"/>
    <property type="project" value="UniProtKB-KW"/>
</dbReference>
<reference evidence="11 12" key="1">
    <citation type="submission" date="2017-08" db="EMBL/GenBank/DDBJ databases">
        <authorList>
            <person name="de Groot N.N."/>
        </authorList>
    </citation>
    <scope>NUCLEOTIDE SEQUENCE [LARGE SCALE GENOMIC DNA]</scope>
    <source>
        <strain evidence="11 12">USBA 352</strain>
    </source>
</reference>
<dbReference type="Proteomes" id="UP000219331">
    <property type="component" value="Unassembled WGS sequence"/>
</dbReference>
<dbReference type="InterPro" id="IPR042233">
    <property type="entry name" value="Cell_div_ZapA_N"/>
</dbReference>
<evidence type="ECO:0000256" key="6">
    <source>
        <dbReference type="ARBA" id="ARBA00023306"/>
    </source>
</evidence>
<dbReference type="AlphaFoldDB" id="A0A285TGQ8"/>
<evidence type="ECO:0000256" key="8">
    <source>
        <dbReference type="ARBA" id="ARBA00026068"/>
    </source>
</evidence>
<dbReference type="RefSeq" id="WP_067218725.1">
    <property type="nucleotide sequence ID" value="NZ_JAJGNR010000004.1"/>
</dbReference>
<dbReference type="PANTHER" id="PTHR34981">
    <property type="entry name" value="CELL DIVISION PROTEIN ZAPA"/>
    <property type="match status" value="1"/>
</dbReference>
<accession>A0A285TGQ8</accession>
<dbReference type="OrthoDB" id="9797575at2"/>
<dbReference type="EMBL" id="OBML01000011">
    <property type="protein sequence ID" value="SOC21385.1"/>
    <property type="molecule type" value="Genomic_DNA"/>
</dbReference>
<evidence type="ECO:0000256" key="9">
    <source>
        <dbReference type="ARBA" id="ARBA00033158"/>
    </source>
</evidence>
<dbReference type="GO" id="GO:0043093">
    <property type="term" value="P:FtsZ-dependent cytokinesis"/>
    <property type="evidence" value="ECO:0007669"/>
    <property type="project" value="TreeGrafter"/>
</dbReference>
<evidence type="ECO:0000256" key="3">
    <source>
        <dbReference type="ARBA" id="ARBA00022490"/>
    </source>
</evidence>
<dbReference type="InterPro" id="IPR036192">
    <property type="entry name" value="Cell_div_ZapA-like_sf"/>
</dbReference>
<dbReference type="PANTHER" id="PTHR34981:SF1">
    <property type="entry name" value="CELL DIVISION PROTEIN ZAPA"/>
    <property type="match status" value="1"/>
</dbReference>
<dbReference type="InterPro" id="IPR007838">
    <property type="entry name" value="Cell_div_ZapA-like"/>
</dbReference>
<proteinExistence type="predicted"/>
<keyword evidence="5" id="KW-0717">Septation</keyword>
<evidence type="ECO:0000313" key="11">
    <source>
        <dbReference type="EMBL" id="SOC21385.1"/>
    </source>
</evidence>
<evidence type="ECO:0000256" key="10">
    <source>
        <dbReference type="SAM" id="Coils"/>
    </source>
</evidence>
<dbReference type="GO" id="GO:0030428">
    <property type="term" value="C:cell septum"/>
    <property type="evidence" value="ECO:0007669"/>
    <property type="project" value="TreeGrafter"/>
</dbReference>
<comment type="subunit">
    <text evidence="8">Homodimer. Interacts with FtsZ.</text>
</comment>
<evidence type="ECO:0000313" key="12">
    <source>
        <dbReference type="Proteomes" id="UP000219331"/>
    </source>
</evidence>
<dbReference type="GO" id="GO:0000921">
    <property type="term" value="P:septin ring assembly"/>
    <property type="evidence" value="ECO:0007669"/>
    <property type="project" value="TreeGrafter"/>
</dbReference>
<keyword evidence="12" id="KW-1185">Reference proteome</keyword>
<evidence type="ECO:0000256" key="5">
    <source>
        <dbReference type="ARBA" id="ARBA00023210"/>
    </source>
</evidence>
<sequence length="125" mass="13592">MAQIIVTINGRSFRMACDDGEEERLTALARRFDSAIDSLRGSFGEIGDLRLTVMAGIMVTDELAERERRLAALQDEVDSLREARRAALDSAARNDAELAGKIVTAAERIEALADGLARSMRPADA</sequence>
<evidence type="ECO:0000256" key="7">
    <source>
        <dbReference type="ARBA" id="ARBA00024910"/>
    </source>
</evidence>
<keyword evidence="4 11" id="KW-0132">Cell division</keyword>
<evidence type="ECO:0000256" key="4">
    <source>
        <dbReference type="ARBA" id="ARBA00022618"/>
    </source>
</evidence>